<name>A0A8T3BD83_DENNO</name>
<dbReference type="PANTHER" id="PTHR14150:SF12">
    <property type="entry name" value="U3 SMALL NUCLEOLAR RNA-ASSOCIATED PROTEIN 14 HOMOLOG A"/>
    <property type="match status" value="1"/>
</dbReference>
<dbReference type="EMBL" id="JAGYWB010000009">
    <property type="protein sequence ID" value="KAI0510353.1"/>
    <property type="molecule type" value="Genomic_DNA"/>
</dbReference>
<dbReference type="InterPro" id="IPR006709">
    <property type="entry name" value="SSU_processome_Utp14"/>
</dbReference>
<keyword evidence="3" id="KW-0539">Nucleus</keyword>
<evidence type="ECO:0000313" key="6">
    <source>
        <dbReference type="Proteomes" id="UP000829196"/>
    </source>
</evidence>
<feature type="compositionally biased region" description="Acidic residues" evidence="4">
    <location>
        <begin position="665"/>
        <end position="675"/>
    </location>
</feature>
<feature type="compositionally biased region" description="Basic and acidic residues" evidence="4">
    <location>
        <begin position="846"/>
        <end position="858"/>
    </location>
</feature>
<dbReference type="GO" id="GO:0006364">
    <property type="term" value="P:rRNA processing"/>
    <property type="evidence" value="ECO:0007669"/>
    <property type="project" value="InterPro"/>
</dbReference>
<dbReference type="SMR" id="A0A8T3BD83"/>
<gene>
    <name evidence="5" type="ORF">KFK09_010954</name>
</gene>
<feature type="compositionally biased region" description="Acidic residues" evidence="4">
    <location>
        <begin position="102"/>
        <end position="139"/>
    </location>
</feature>
<feature type="compositionally biased region" description="Basic and acidic residues" evidence="4">
    <location>
        <begin position="1"/>
        <end position="15"/>
    </location>
</feature>
<dbReference type="GO" id="GO:0032040">
    <property type="term" value="C:small-subunit processome"/>
    <property type="evidence" value="ECO:0007669"/>
    <property type="project" value="InterPro"/>
</dbReference>
<feature type="region of interest" description="Disordered" evidence="4">
    <location>
        <begin position="631"/>
        <end position="691"/>
    </location>
</feature>
<reference evidence="5" key="1">
    <citation type="journal article" date="2022" name="Front. Genet.">
        <title>Chromosome-Scale Assembly of the Dendrobium nobile Genome Provides Insights Into the Molecular Mechanism of the Biosynthesis of the Medicinal Active Ingredient of Dendrobium.</title>
        <authorList>
            <person name="Xu Q."/>
            <person name="Niu S.-C."/>
            <person name="Li K.-L."/>
            <person name="Zheng P.-J."/>
            <person name="Zhang X.-J."/>
            <person name="Jia Y."/>
            <person name="Liu Y."/>
            <person name="Niu Y.-X."/>
            <person name="Yu L.-H."/>
            <person name="Chen D.-F."/>
            <person name="Zhang G.-Q."/>
        </authorList>
    </citation>
    <scope>NUCLEOTIDE SEQUENCE</scope>
    <source>
        <tissue evidence="5">Leaf</tissue>
    </source>
</reference>
<feature type="compositionally biased region" description="Acidic residues" evidence="4">
    <location>
        <begin position="72"/>
        <end position="89"/>
    </location>
</feature>
<dbReference type="AlphaFoldDB" id="A0A8T3BD83"/>
<feature type="region of interest" description="Disordered" evidence="4">
    <location>
        <begin position="521"/>
        <end position="589"/>
    </location>
</feature>
<dbReference type="OrthoDB" id="277439at2759"/>
<evidence type="ECO:0000313" key="5">
    <source>
        <dbReference type="EMBL" id="KAI0510353.1"/>
    </source>
</evidence>
<evidence type="ECO:0000256" key="2">
    <source>
        <dbReference type="ARBA" id="ARBA00022553"/>
    </source>
</evidence>
<dbReference type="Proteomes" id="UP000829196">
    <property type="component" value="Unassembled WGS sequence"/>
</dbReference>
<dbReference type="PANTHER" id="PTHR14150">
    <property type="entry name" value="U3 SMALL NUCLEOLAR RNA-ASSOCIATED PROTEIN 14"/>
    <property type="match status" value="1"/>
</dbReference>
<evidence type="ECO:0000256" key="1">
    <source>
        <dbReference type="ARBA" id="ARBA00004604"/>
    </source>
</evidence>
<feature type="region of interest" description="Disordered" evidence="4">
    <location>
        <begin position="1"/>
        <end position="139"/>
    </location>
</feature>
<feature type="region of interest" description="Disordered" evidence="4">
    <location>
        <begin position="434"/>
        <end position="478"/>
    </location>
</feature>
<feature type="region of interest" description="Disordered" evidence="4">
    <location>
        <begin position="846"/>
        <end position="884"/>
    </location>
</feature>
<protein>
    <submittedName>
        <fullName evidence="5">Uncharacterized protein</fullName>
    </submittedName>
</protein>
<proteinExistence type="predicted"/>
<keyword evidence="6" id="KW-1185">Reference proteome</keyword>
<evidence type="ECO:0000256" key="3">
    <source>
        <dbReference type="ARBA" id="ARBA00023242"/>
    </source>
</evidence>
<sequence length="884" mass="100028">MAEKKQKTAKRERMKAYAPSKTLKFTKSKTNKKSKKAAKDGRKRKSGPHLPSSFLREFGLQKLIPSSSDKGEVEEEIEDLYEYEEALPEEETKKNRRFDPVENYEYELPDDFEDENVPSDDDEHELSDEDDGVADGEGDVADASEKHVRMLQSITGLPAEAFKDKKKKDVTLSGVQGDFGGGQISINDLLDPLHGKAGYSMLRKRLHQLEKTPMAVQAPLPKVERDKLERKVTYVQSKKEMTKWEPLVKRNREAPTLYLGEDIDLGMHTVGTIAAEHKPRTEFERKMAALIGDPVVMEAHSKDGARLLELNKVSIEDVRDHQNRLAKMRSLLFRHEMKAKHIKNIKSKTYHRILKKERQKRASAEIDMDPEVAKELAIKQEFKRAEERMTLKHKNSSKWAKRILKRGFKAQDDGTRTAIAEQLQQHALLTRKINSMNENSSSDETSDDDSNELSHGSDSGVSKLLNKAKDKTMKVMEEEDEMPKTGVFALPFMERSLKKQREAAHEEACLALQEYESSLGKLEGDEAGPSSPGKRSGRRVFVGAKSRPMTFSTEEPENHDDNDSEGEVEVREEENEHKVENGLSEVQIGPALVPDDAETGQEAIFKDFGDIAKKAGSNTTYEVSIFASDTWRKMGGKNPSDNIKEKSAVADNLVLSSQNSAGQDDNSDSDSDLEMVDGFLSSHPKSDDYKLPSQDELIHRAFAGDDVVMEFEKEKMDVLNEENPEPEKPVLLPGWGQWTHIQQKKGIPSIITEEHEKAKRKREEALKKRKDSHLKNVIISEKIDKKAEKLHLKNLPFPYTSKEAYEQSIRMPIGPDYNPAISIGALNRPAVIKRAGVIINPIKYEDIDPYGKSEDSKEPKHKRQKKKPNAKKTQFAARKVSKKS</sequence>
<feature type="compositionally biased region" description="Basic and acidic residues" evidence="4">
    <location>
        <begin position="467"/>
        <end position="476"/>
    </location>
</feature>
<feature type="compositionally biased region" description="Basic residues" evidence="4">
    <location>
        <begin position="24"/>
        <end position="47"/>
    </location>
</feature>
<feature type="compositionally biased region" description="Basic and acidic residues" evidence="4">
    <location>
        <begin position="90"/>
        <end position="100"/>
    </location>
</feature>
<feature type="compositionally biased region" description="Acidic residues" evidence="4">
    <location>
        <begin position="554"/>
        <end position="573"/>
    </location>
</feature>
<comment type="subcellular location">
    <subcellularLocation>
        <location evidence="1">Nucleus</location>
        <location evidence="1">Nucleolus</location>
    </subcellularLocation>
</comment>
<keyword evidence="2" id="KW-0597">Phosphoprotein</keyword>
<comment type="caution">
    <text evidence="5">The sequence shown here is derived from an EMBL/GenBank/DDBJ whole genome shotgun (WGS) entry which is preliminary data.</text>
</comment>
<organism evidence="5 6">
    <name type="scientific">Dendrobium nobile</name>
    <name type="common">Orchid</name>
    <dbReference type="NCBI Taxonomy" id="94219"/>
    <lineage>
        <taxon>Eukaryota</taxon>
        <taxon>Viridiplantae</taxon>
        <taxon>Streptophyta</taxon>
        <taxon>Embryophyta</taxon>
        <taxon>Tracheophyta</taxon>
        <taxon>Spermatophyta</taxon>
        <taxon>Magnoliopsida</taxon>
        <taxon>Liliopsida</taxon>
        <taxon>Asparagales</taxon>
        <taxon>Orchidaceae</taxon>
        <taxon>Epidendroideae</taxon>
        <taxon>Malaxideae</taxon>
        <taxon>Dendrobiinae</taxon>
        <taxon>Dendrobium</taxon>
    </lineage>
</organism>
<accession>A0A8T3BD83</accession>
<evidence type="ECO:0000256" key="4">
    <source>
        <dbReference type="SAM" id="MobiDB-lite"/>
    </source>
</evidence>
<dbReference type="Pfam" id="PF04615">
    <property type="entry name" value="Utp14"/>
    <property type="match status" value="1"/>
</dbReference>
<feature type="compositionally biased region" description="Basic residues" evidence="4">
    <location>
        <begin position="859"/>
        <end position="870"/>
    </location>
</feature>
<feature type="compositionally biased region" description="Polar residues" evidence="4">
    <location>
        <begin position="654"/>
        <end position="664"/>
    </location>
</feature>
<feature type="compositionally biased region" description="Low complexity" evidence="4">
    <location>
        <begin position="434"/>
        <end position="443"/>
    </location>
</feature>